<gene>
    <name evidence="2" type="ORF">Golob_018834</name>
</gene>
<evidence type="ECO:0000313" key="2">
    <source>
        <dbReference type="EMBL" id="MBA0547687.1"/>
    </source>
</evidence>
<name>A0A7J8L5K5_9ROSI</name>
<dbReference type="Proteomes" id="UP000593572">
    <property type="component" value="Unassembled WGS sequence"/>
</dbReference>
<dbReference type="AlphaFoldDB" id="A0A7J8L5K5"/>
<reference evidence="2 3" key="1">
    <citation type="journal article" date="2019" name="Genome Biol. Evol.">
        <title>Insights into the evolution of the New World diploid cottons (Gossypium, subgenus Houzingenia) based on genome sequencing.</title>
        <authorList>
            <person name="Grover C.E."/>
            <person name="Arick M.A. 2nd"/>
            <person name="Thrash A."/>
            <person name="Conover J.L."/>
            <person name="Sanders W.S."/>
            <person name="Peterson D.G."/>
            <person name="Frelichowski J.E."/>
            <person name="Scheffler J.A."/>
            <person name="Scheffler B.E."/>
            <person name="Wendel J.F."/>
        </authorList>
    </citation>
    <scope>NUCLEOTIDE SEQUENCE [LARGE SCALE GENOMIC DNA]</scope>
    <source>
        <strain evidence="2">157</strain>
        <tissue evidence="2">Leaf</tissue>
    </source>
</reference>
<sequence>MSHIDLEKGTHRRDGSDISSREANVCSSEVDEVSCYSQFYSTAGGSYDDYSFADGEIDGGASDSGRVPNCSVEAKIEGRVAEIKVHLAKVKKDCRIRPLVLESNSHESEVPIELVLNFGQQCSGKDFWCTTMQLELFEKNTFNFLLAESIRLDLNLFFLNQLRSETQQLSCSCKHDLAAAHKLYAEAWFKNRGNK</sequence>
<keyword evidence="3" id="KW-1185">Reference proteome</keyword>
<evidence type="ECO:0000313" key="3">
    <source>
        <dbReference type="Proteomes" id="UP000593572"/>
    </source>
</evidence>
<feature type="compositionally biased region" description="Basic and acidic residues" evidence="1">
    <location>
        <begin position="1"/>
        <end position="20"/>
    </location>
</feature>
<organism evidence="2 3">
    <name type="scientific">Gossypium lobatum</name>
    <dbReference type="NCBI Taxonomy" id="34289"/>
    <lineage>
        <taxon>Eukaryota</taxon>
        <taxon>Viridiplantae</taxon>
        <taxon>Streptophyta</taxon>
        <taxon>Embryophyta</taxon>
        <taxon>Tracheophyta</taxon>
        <taxon>Spermatophyta</taxon>
        <taxon>Magnoliopsida</taxon>
        <taxon>eudicotyledons</taxon>
        <taxon>Gunneridae</taxon>
        <taxon>Pentapetalae</taxon>
        <taxon>rosids</taxon>
        <taxon>malvids</taxon>
        <taxon>Malvales</taxon>
        <taxon>Malvaceae</taxon>
        <taxon>Malvoideae</taxon>
        <taxon>Gossypium</taxon>
    </lineage>
</organism>
<proteinExistence type="predicted"/>
<dbReference type="EMBL" id="JABEZX010000001">
    <property type="protein sequence ID" value="MBA0547687.1"/>
    <property type="molecule type" value="Genomic_DNA"/>
</dbReference>
<accession>A0A7J8L5K5</accession>
<evidence type="ECO:0000256" key="1">
    <source>
        <dbReference type="SAM" id="MobiDB-lite"/>
    </source>
</evidence>
<protein>
    <submittedName>
        <fullName evidence="2">Uncharacterized protein</fullName>
    </submittedName>
</protein>
<feature type="region of interest" description="Disordered" evidence="1">
    <location>
        <begin position="1"/>
        <end position="21"/>
    </location>
</feature>
<comment type="caution">
    <text evidence="2">The sequence shown here is derived from an EMBL/GenBank/DDBJ whole genome shotgun (WGS) entry which is preliminary data.</text>
</comment>